<evidence type="ECO:0000256" key="11">
    <source>
        <dbReference type="ARBA" id="ARBA00023002"/>
    </source>
</evidence>
<keyword evidence="22" id="KW-1185">Reference proteome</keyword>
<sequence>MKLRNHCFAGSSSSILFGVEDREWQFSVGYVVGKRMHLTLRCAFQAGKSLRHVVNGQWVTSHYLKCPREKDVRWARIDMKREVESYDIVIVGAGPAGLSSAIRFKQLSKEKNIVFEYSIPDIRVCVVEKGAEVGAHTLSGAVIDIRALNELFPNWKEMGAPVYQKVTSQSMAILTRNGRYGLPFVRGSPLDNIGNYIVRLGHLVKWLGERAIELGVEIYPGIAAQEILFHEDESVKGVATADVGIMKDGAPKKNFQRGMELQAKCTIFAEGCRGHLSNFIMEKYRLQEECDPMTYGLGFKELWLIDKSKHTPGYVEHTIGYPLDLQSHGGSFMYHIEDNGQPLVSLGLIIGLDYKNPHTNLYQEFQLFKSHPSIRHYLEGGERIAYGARTVNEGGYQTVPQLTVPGGCLVGCAAGLMNPAKIKGVHNAMKSGMIAAEAIFKDLGPHTRTVIPEDFEPELYKSYVIKEMQRMRNVRPSFSSRFGWIVGLPYTAFFYMLLRGNEPWTFKNKIEDWFQTDSAWKSKSINYPKPDGKVTFDILSSVALTGTNHEENQPSHLLLRNDADAELTTWRRFAGMTERFCPAGVYEYVPCETKVDTRRLQINFQNCIHCKTCDIKEPRNNIQWVAPEGKFVDIESSSPLSLKNFAA</sequence>
<comment type="function">
    <text evidence="18">Accepts electrons from ETF and reduces ubiquinone.</text>
</comment>
<comment type="cofactor">
    <cofactor evidence="18">
        <name>[4Fe-4S] cluster</name>
        <dbReference type="ChEBI" id="CHEBI:49883"/>
    </cofactor>
    <text evidence="18">Binds 1 [4Fe-4S] cluster.</text>
</comment>
<organism evidence="23">
    <name type="scientific">Brugia pahangi</name>
    <name type="common">Filarial nematode worm</name>
    <dbReference type="NCBI Taxonomy" id="6280"/>
    <lineage>
        <taxon>Eukaryota</taxon>
        <taxon>Metazoa</taxon>
        <taxon>Ecdysozoa</taxon>
        <taxon>Nematoda</taxon>
        <taxon>Chromadorea</taxon>
        <taxon>Rhabditida</taxon>
        <taxon>Spirurina</taxon>
        <taxon>Spiruromorpha</taxon>
        <taxon>Filarioidea</taxon>
        <taxon>Onchocercidae</taxon>
        <taxon>Brugia</taxon>
    </lineage>
</organism>
<dbReference type="SUPFAM" id="SSF51905">
    <property type="entry name" value="FAD/NAD(P)-binding domain"/>
    <property type="match status" value="1"/>
</dbReference>
<comment type="cofactor">
    <cofactor evidence="1 18">
        <name>FAD</name>
        <dbReference type="ChEBI" id="CHEBI:57692"/>
    </cofactor>
</comment>
<evidence type="ECO:0000256" key="8">
    <source>
        <dbReference type="ARBA" id="ARBA00022827"/>
    </source>
</evidence>
<evidence type="ECO:0000313" key="21">
    <source>
        <dbReference type="EMBL" id="VDN93400.1"/>
    </source>
</evidence>
<keyword evidence="13 18" id="KW-0411">Iron-sulfur</keyword>
<dbReference type="SUPFAM" id="SSF54373">
    <property type="entry name" value="FAD-linked reductases, C-terminal domain"/>
    <property type="match status" value="1"/>
</dbReference>
<feature type="domain" description="ETF-QO/FixX C-terminal" evidence="19">
    <location>
        <begin position="532"/>
        <end position="629"/>
    </location>
</feature>
<name>A0A158PS63_BRUPA</name>
<dbReference type="Gene3D" id="3.30.70.20">
    <property type="match status" value="1"/>
</dbReference>
<keyword evidence="11 18" id="KW-0560">Oxidoreductase</keyword>
<dbReference type="GO" id="GO:0051539">
    <property type="term" value="F:4 iron, 4 sulfur cluster binding"/>
    <property type="evidence" value="ECO:0007669"/>
    <property type="project" value="UniProtKB-UniRule"/>
</dbReference>
<dbReference type="GO" id="GO:0046872">
    <property type="term" value="F:metal ion binding"/>
    <property type="evidence" value="ECO:0007669"/>
    <property type="project" value="UniProtKB-KW"/>
</dbReference>
<dbReference type="STRING" id="6280.A0A158PS63"/>
<evidence type="ECO:0000256" key="1">
    <source>
        <dbReference type="ARBA" id="ARBA00001974"/>
    </source>
</evidence>
<evidence type="ECO:0000256" key="7">
    <source>
        <dbReference type="ARBA" id="ARBA00022792"/>
    </source>
</evidence>
<dbReference type="Pfam" id="PF21162">
    <property type="entry name" value="ETFQO_UQ-bd"/>
    <property type="match status" value="1"/>
</dbReference>
<evidence type="ECO:0000256" key="12">
    <source>
        <dbReference type="ARBA" id="ARBA00023004"/>
    </source>
</evidence>
<comment type="similarity">
    <text evidence="3">Belongs to the ETF-QO/FixC family.</text>
</comment>
<comment type="subcellular location">
    <subcellularLocation>
        <location evidence="2">Mitochondrion inner membrane</location>
    </subcellularLocation>
</comment>
<dbReference type="PANTHER" id="PTHR10617">
    <property type="entry name" value="ELECTRON TRANSFER FLAVOPROTEIN-UBIQUINONE OXIDOREDUCTASE"/>
    <property type="match status" value="1"/>
</dbReference>
<evidence type="ECO:0000256" key="6">
    <source>
        <dbReference type="ARBA" id="ARBA00022723"/>
    </source>
</evidence>
<keyword evidence="7" id="KW-0999">Mitochondrion inner membrane</keyword>
<proteinExistence type="inferred from homology"/>
<dbReference type="GO" id="GO:0005743">
    <property type="term" value="C:mitochondrial inner membrane"/>
    <property type="evidence" value="ECO:0007669"/>
    <property type="project" value="UniProtKB-SubCell"/>
</dbReference>
<dbReference type="AlphaFoldDB" id="A0A158PS63"/>
<evidence type="ECO:0000256" key="3">
    <source>
        <dbReference type="ARBA" id="ARBA00006796"/>
    </source>
</evidence>
<dbReference type="EMBL" id="UZAD01013276">
    <property type="protein sequence ID" value="VDN93400.1"/>
    <property type="molecule type" value="Genomic_DNA"/>
</dbReference>
<keyword evidence="16" id="KW-0472">Membrane</keyword>
<protein>
    <recommendedName>
        <fullName evidence="18">Electron transfer flavoprotein-ubiquinone oxidoreductase</fullName>
        <shortName evidence="18">ETF-QO</shortName>
        <ecNumber evidence="18">1.5.5.1</ecNumber>
    </recommendedName>
</protein>
<evidence type="ECO:0000256" key="16">
    <source>
        <dbReference type="ARBA" id="ARBA00023136"/>
    </source>
</evidence>
<keyword evidence="6 18" id="KW-0479">Metal-binding</keyword>
<dbReference type="WBParaSite" id="BPAG_0001225201-mRNA-1">
    <property type="protein sequence ID" value="BPAG_0001225201-mRNA-1"/>
    <property type="gene ID" value="BPAG_0001225201"/>
</dbReference>
<keyword evidence="5 18" id="KW-0285">Flavoprotein</keyword>
<dbReference type="EC" id="1.5.5.1" evidence="18"/>
<keyword evidence="10 18" id="KW-0249">Electron transport</keyword>
<keyword evidence="4 18" id="KW-0813">Transport</keyword>
<evidence type="ECO:0000256" key="14">
    <source>
        <dbReference type="ARBA" id="ARBA00023075"/>
    </source>
</evidence>
<dbReference type="FunFam" id="3.30.70.20:FF:000015">
    <property type="entry name" value="Electron transfer flavoprotein-ubiquinone oxidoreductase"/>
    <property type="match status" value="1"/>
</dbReference>
<comment type="catalytic activity">
    <reaction evidence="17 18">
        <text>a ubiquinone + reduced [electron-transfer flavoprotein] = a ubiquinol + oxidized [electron-transfer flavoprotein] + H(+)</text>
        <dbReference type="Rhea" id="RHEA:24052"/>
        <dbReference type="Rhea" id="RHEA-COMP:9565"/>
        <dbReference type="Rhea" id="RHEA-COMP:9566"/>
        <dbReference type="Rhea" id="RHEA-COMP:10685"/>
        <dbReference type="Rhea" id="RHEA-COMP:10686"/>
        <dbReference type="ChEBI" id="CHEBI:15378"/>
        <dbReference type="ChEBI" id="CHEBI:16389"/>
        <dbReference type="ChEBI" id="CHEBI:17976"/>
        <dbReference type="ChEBI" id="CHEBI:57692"/>
        <dbReference type="ChEBI" id="CHEBI:58307"/>
        <dbReference type="EC" id="1.5.5.1"/>
    </reaction>
</comment>
<dbReference type="Proteomes" id="UP000278627">
    <property type="component" value="Unassembled WGS sequence"/>
</dbReference>
<evidence type="ECO:0000256" key="18">
    <source>
        <dbReference type="RuleBase" id="RU366068"/>
    </source>
</evidence>
<dbReference type="Gene3D" id="3.50.50.60">
    <property type="entry name" value="FAD/NAD(P)-binding domain"/>
    <property type="match status" value="1"/>
</dbReference>
<dbReference type="InterPro" id="IPR007859">
    <property type="entry name" value="ETF-QO/FixX_C"/>
</dbReference>
<dbReference type="Gene3D" id="3.30.9.90">
    <property type="match status" value="1"/>
</dbReference>
<evidence type="ECO:0000256" key="15">
    <source>
        <dbReference type="ARBA" id="ARBA00023128"/>
    </source>
</evidence>
<keyword evidence="15" id="KW-0496">Mitochondrion</keyword>
<evidence type="ECO:0000256" key="5">
    <source>
        <dbReference type="ARBA" id="ARBA00022630"/>
    </source>
</evidence>
<evidence type="ECO:0000313" key="23">
    <source>
        <dbReference type="WBParaSite" id="BPAG_0001225201-mRNA-1"/>
    </source>
</evidence>
<evidence type="ECO:0000256" key="10">
    <source>
        <dbReference type="ARBA" id="ARBA00022982"/>
    </source>
</evidence>
<evidence type="ECO:0000256" key="13">
    <source>
        <dbReference type="ARBA" id="ARBA00023014"/>
    </source>
</evidence>
<evidence type="ECO:0000259" key="19">
    <source>
        <dbReference type="Pfam" id="PF05187"/>
    </source>
</evidence>
<dbReference type="InterPro" id="IPR036188">
    <property type="entry name" value="FAD/NAD-bd_sf"/>
</dbReference>
<evidence type="ECO:0000259" key="20">
    <source>
        <dbReference type="Pfam" id="PF21162"/>
    </source>
</evidence>
<gene>
    <name evidence="21" type="ORF">BPAG_LOCUS12214</name>
</gene>
<evidence type="ECO:0000256" key="4">
    <source>
        <dbReference type="ARBA" id="ARBA00022448"/>
    </source>
</evidence>
<dbReference type="InterPro" id="IPR049398">
    <property type="entry name" value="ETF-QO/FixC_UQ-bd"/>
</dbReference>
<reference evidence="21 22" key="2">
    <citation type="submission" date="2018-11" db="EMBL/GenBank/DDBJ databases">
        <authorList>
            <consortium name="Pathogen Informatics"/>
        </authorList>
    </citation>
    <scope>NUCLEOTIDE SEQUENCE [LARGE SCALE GENOMIC DNA]</scope>
</reference>
<accession>A0A158PS63</accession>
<dbReference type="InterPro" id="IPR040156">
    <property type="entry name" value="ETF-QO"/>
</dbReference>
<dbReference type="GO" id="GO:0004174">
    <property type="term" value="F:electron-transferring-flavoprotein dehydrogenase activity"/>
    <property type="evidence" value="ECO:0007669"/>
    <property type="project" value="UniProtKB-UniRule"/>
</dbReference>
<feature type="domain" description="ETF-QO/FixC ubiquinone-binding" evidence="20">
    <location>
        <begin position="295"/>
        <end position="391"/>
    </location>
</feature>
<dbReference type="Pfam" id="PF05187">
    <property type="entry name" value="Fer4_ETF_QO"/>
    <property type="match status" value="1"/>
</dbReference>
<keyword evidence="14 18" id="KW-0830">Ubiquinone</keyword>
<dbReference type="PANTHER" id="PTHR10617:SF107">
    <property type="entry name" value="ELECTRON TRANSFER FLAVOPROTEIN-UBIQUINONE OXIDOREDUCTASE, MITOCHONDRIAL"/>
    <property type="match status" value="1"/>
</dbReference>
<evidence type="ECO:0000256" key="9">
    <source>
        <dbReference type="ARBA" id="ARBA00022946"/>
    </source>
</evidence>
<keyword evidence="8 18" id="KW-0274">FAD</keyword>
<reference evidence="23" key="1">
    <citation type="submission" date="2016-04" db="UniProtKB">
        <authorList>
            <consortium name="WormBaseParasite"/>
        </authorList>
    </citation>
    <scope>IDENTIFICATION</scope>
</reference>
<evidence type="ECO:0000256" key="17">
    <source>
        <dbReference type="ARBA" id="ARBA00052682"/>
    </source>
</evidence>
<evidence type="ECO:0000313" key="22">
    <source>
        <dbReference type="Proteomes" id="UP000278627"/>
    </source>
</evidence>
<evidence type="ECO:0000256" key="2">
    <source>
        <dbReference type="ARBA" id="ARBA00004273"/>
    </source>
</evidence>
<keyword evidence="9" id="KW-0809">Transit peptide</keyword>
<dbReference type="SUPFAM" id="SSF54862">
    <property type="entry name" value="4Fe-4S ferredoxins"/>
    <property type="match status" value="1"/>
</dbReference>
<keyword evidence="12 18" id="KW-0408">Iron</keyword>